<dbReference type="Proteomes" id="UP001054945">
    <property type="component" value="Unassembled WGS sequence"/>
</dbReference>
<evidence type="ECO:0000313" key="1">
    <source>
        <dbReference type="EMBL" id="GIX84926.1"/>
    </source>
</evidence>
<accession>A0AAV4NMH5</accession>
<proteinExistence type="predicted"/>
<organism evidence="1 2">
    <name type="scientific">Caerostris extrusa</name>
    <name type="common">Bark spider</name>
    <name type="synonym">Caerostris bankana</name>
    <dbReference type="NCBI Taxonomy" id="172846"/>
    <lineage>
        <taxon>Eukaryota</taxon>
        <taxon>Metazoa</taxon>
        <taxon>Ecdysozoa</taxon>
        <taxon>Arthropoda</taxon>
        <taxon>Chelicerata</taxon>
        <taxon>Arachnida</taxon>
        <taxon>Araneae</taxon>
        <taxon>Araneomorphae</taxon>
        <taxon>Entelegynae</taxon>
        <taxon>Araneoidea</taxon>
        <taxon>Araneidae</taxon>
        <taxon>Caerostris</taxon>
    </lineage>
</organism>
<comment type="caution">
    <text evidence="1">The sequence shown here is derived from an EMBL/GenBank/DDBJ whole genome shotgun (WGS) entry which is preliminary data.</text>
</comment>
<evidence type="ECO:0000313" key="2">
    <source>
        <dbReference type="Proteomes" id="UP001054945"/>
    </source>
</evidence>
<protein>
    <submittedName>
        <fullName evidence="1">Uncharacterized protein</fullName>
    </submittedName>
</protein>
<gene>
    <name evidence="1" type="ORF">CEXT_269831</name>
</gene>
<reference evidence="1 2" key="1">
    <citation type="submission" date="2021-06" db="EMBL/GenBank/DDBJ databases">
        <title>Caerostris extrusa draft genome.</title>
        <authorList>
            <person name="Kono N."/>
            <person name="Arakawa K."/>
        </authorList>
    </citation>
    <scope>NUCLEOTIDE SEQUENCE [LARGE SCALE GENOMIC DNA]</scope>
</reference>
<dbReference type="AlphaFoldDB" id="A0AAV4NMH5"/>
<name>A0AAV4NMH5_CAEEX</name>
<keyword evidence="2" id="KW-1185">Reference proteome</keyword>
<sequence length="100" mass="11473">MAQDQVAAQLLRSSCSSLDNSLKLSFKTIGEEQYSTDLLSVDVNGQLSLREYHEVGLKTSISCPFFLVILTPIRRDVFDTLLSRFPKEQENRMTEEWDKN</sequence>
<dbReference type="EMBL" id="BPLR01003465">
    <property type="protein sequence ID" value="GIX84926.1"/>
    <property type="molecule type" value="Genomic_DNA"/>
</dbReference>